<sequence length="196" mass="21728">MKKVLLHPRSLIWNRPIGNPLMEFAQLAIAHIGIAQWGIRSHGSALNWESSHGIAHRYLNPTLASKLETHTGFQVTSILAIVEQAFSGADCLSMCYNVKKCFAGSVVLVRNSSPKYACIMNTQTVVQSYQLIKEVFTSMHFHFDGTINRGLFNASSCHHPACRRQLGSANDLTLQLCSIDAIKQVVTLLLRQASSY</sequence>
<dbReference type="Proteomes" id="UP000887565">
    <property type="component" value="Unplaced"/>
</dbReference>
<protein>
    <submittedName>
        <fullName evidence="2">Uncharacterized protein</fullName>
    </submittedName>
</protein>
<dbReference type="AlphaFoldDB" id="A0A915KSC4"/>
<reference evidence="2" key="1">
    <citation type="submission" date="2022-11" db="UniProtKB">
        <authorList>
            <consortium name="WormBaseParasite"/>
        </authorList>
    </citation>
    <scope>IDENTIFICATION</scope>
</reference>
<accession>A0A915KSC4</accession>
<name>A0A915KSC4_ROMCU</name>
<evidence type="ECO:0000313" key="1">
    <source>
        <dbReference type="Proteomes" id="UP000887565"/>
    </source>
</evidence>
<dbReference type="WBParaSite" id="nRc.2.0.1.t41000-RA">
    <property type="protein sequence ID" value="nRc.2.0.1.t41000-RA"/>
    <property type="gene ID" value="nRc.2.0.1.g41000"/>
</dbReference>
<keyword evidence="1" id="KW-1185">Reference proteome</keyword>
<organism evidence="1 2">
    <name type="scientific">Romanomermis culicivorax</name>
    <name type="common">Nematode worm</name>
    <dbReference type="NCBI Taxonomy" id="13658"/>
    <lineage>
        <taxon>Eukaryota</taxon>
        <taxon>Metazoa</taxon>
        <taxon>Ecdysozoa</taxon>
        <taxon>Nematoda</taxon>
        <taxon>Enoplea</taxon>
        <taxon>Dorylaimia</taxon>
        <taxon>Mermithida</taxon>
        <taxon>Mermithoidea</taxon>
        <taxon>Mermithidae</taxon>
        <taxon>Romanomermis</taxon>
    </lineage>
</organism>
<proteinExistence type="predicted"/>
<evidence type="ECO:0000313" key="2">
    <source>
        <dbReference type="WBParaSite" id="nRc.2.0.1.t41000-RA"/>
    </source>
</evidence>